<reference evidence="2 3" key="1">
    <citation type="submission" date="2020-03" db="EMBL/GenBank/DDBJ databases">
        <authorList>
            <person name="Kim M.K."/>
        </authorList>
    </citation>
    <scope>NUCLEOTIDE SEQUENCE [LARGE SCALE GENOMIC DNA]</scope>
    <source>
        <strain evidence="2 3">BT328</strain>
    </source>
</reference>
<sequence>MSQSYDQESIHNLNPNGLSLVEYGDYSCLRCQALQKVVNRIFPPFEGKLSYQFRHFPNLSHPRAFFMSLMAEAARRQGKYSVMHQALFVQANPISIKSAPELAKSLGLQIEWFLADLQDETLKDQIWADIEQGRQDGVVQTPMLFLGIHRLHGKLTQARLGPLLNQYVKRPLLLRNEASGVTSLNDATGRYH</sequence>
<dbReference type="InterPro" id="IPR012336">
    <property type="entry name" value="Thioredoxin-like_fold"/>
</dbReference>
<protein>
    <submittedName>
        <fullName evidence="2">Thioredoxin domain-containing protein</fullName>
    </submittedName>
</protein>
<organism evidence="2 3">
    <name type="scientific">Spirosoma aureum</name>
    <dbReference type="NCBI Taxonomy" id="2692134"/>
    <lineage>
        <taxon>Bacteria</taxon>
        <taxon>Pseudomonadati</taxon>
        <taxon>Bacteroidota</taxon>
        <taxon>Cytophagia</taxon>
        <taxon>Cytophagales</taxon>
        <taxon>Cytophagaceae</taxon>
        <taxon>Spirosoma</taxon>
    </lineage>
</organism>
<dbReference type="RefSeq" id="WP_167209081.1">
    <property type="nucleotide sequence ID" value="NZ_CP050063.1"/>
</dbReference>
<dbReference type="AlphaFoldDB" id="A0A6G9AMM9"/>
<accession>A0A6G9AMM9</accession>
<keyword evidence="3" id="KW-1185">Reference proteome</keyword>
<dbReference type="Gene3D" id="3.40.30.10">
    <property type="entry name" value="Glutaredoxin"/>
    <property type="match status" value="1"/>
</dbReference>
<gene>
    <name evidence="2" type="ORF">G8759_14460</name>
</gene>
<evidence type="ECO:0000313" key="2">
    <source>
        <dbReference type="EMBL" id="QIP13731.1"/>
    </source>
</evidence>
<dbReference type="EMBL" id="CP050063">
    <property type="protein sequence ID" value="QIP13731.1"/>
    <property type="molecule type" value="Genomic_DNA"/>
</dbReference>
<dbReference type="SUPFAM" id="SSF52833">
    <property type="entry name" value="Thioredoxin-like"/>
    <property type="match status" value="1"/>
</dbReference>
<dbReference type="KEGG" id="spib:G8759_14460"/>
<proteinExistence type="predicted"/>
<dbReference type="Proteomes" id="UP000501802">
    <property type="component" value="Chromosome"/>
</dbReference>
<dbReference type="InterPro" id="IPR036249">
    <property type="entry name" value="Thioredoxin-like_sf"/>
</dbReference>
<evidence type="ECO:0000259" key="1">
    <source>
        <dbReference type="Pfam" id="PF13462"/>
    </source>
</evidence>
<feature type="domain" description="Thioredoxin-like fold" evidence="1">
    <location>
        <begin position="19"/>
        <end position="164"/>
    </location>
</feature>
<evidence type="ECO:0000313" key="3">
    <source>
        <dbReference type="Proteomes" id="UP000501802"/>
    </source>
</evidence>
<name>A0A6G9AMM9_9BACT</name>
<dbReference type="Pfam" id="PF13462">
    <property type="entry name" value="Thioredoxin_4"/>
    <property type="match status" value="1"/>
</dbReference>